<keyword evidence="1" id="KW-1133">Transmembrane helix</keyword>
<keyword evidence="1" id="KW-0812">Transmembrane</keyword>
<organism evidence="2 3">
    <name type="scientific">Nephila pilipes</name>
    <name type="common">Giant wood spider</name>
    <name type="synonym">Nephila maculata</name>
    <dbReference type="NCBI Taxonomy" id="299642"/>
    <lineage>
        <taxon>Eukaryota</taxon>
        <taxon>Metazoa</taxon>
        <taxon>Ecdysozoa</taxon>
        <taxon>Arthropoda</taxon>
        <taxon>Chelicerata</taxon>
        <taxon>Arachnida</taxon>
        <taxon>Araneae</taxon>
        <taxon>Araneomorphae</taxon>
        <taxon>Entelegynae</taxon>
        <taxon>Araneoidea</taxon>
        <taxon>Nephilidae</taxon>
        <taxon>Nephila</taxon>
    </lineage>
</organism>
<dbReference type="AlphaFoldDB" id="A0A8X6U767"/>
<proteinExistence type="predicted"/>
<keyword evidence="1" id="KW-0472">Membrane</keyword>
<name>A0A8X6U767_NEPPI</name>
<feature type="transmembrane region" description="Helical" evidence="1">
    <location>
        <begin position="21"/>
        <end position="39"/>
    </location>
</feature>
<evidence type="ECO:0000313" key="2">
    <source>
        <dbReference type="EMBL" id="GFT88272.1"/>
    </source>
</evidence>
<comment type="caution">
    <text evidence="2">The sequence shown here is derived from an EMBL/GenBank/DDBJ whole genome shotgun (WGS) entry which is preliminary data.</text>
</comment>
<evidence type="ECO:0000313" key="3">
    <source>
        <dbReference type="Proteomes" id="UP000887013"/>
    </source>
</evidence>
<evidence type="ECO:0000256" key="1">
    <source>
        <dbReference type="SAM" id="Phobius"/>
    </source>
</evidence>
<protein>
    <submittedName>
        <fullName evidence="2">Uncharacterized protein</fullName>
    </submittedName>
</protein>
<sequence>MPVSEDKRTILELPRDILLKAYFTVLVAMCVVVLTLQSVEMSPDANEKNQSDNLITLELSRHILGDSDILPSCSLKKSKVSSTLFCSIGYSTEVIMKSCFLLILSVCIVLLSLYPGVIEMAPKARVERQSGDDNLLTIGISRDTVVELLQALLGDRGLLGGLLG</sequence>
<reference evidence="2" key="1">
    <citation type="submission" date="2020-08" db="EMBL/GenBank/DDBJ databases">
        <title>Multicomponent nature underlies the extraordinary mechanical properties of spider dragline silk.</title>
        <authorList>
            <person name="Kono N."/>
            <person name="Nakamura H."/>
            <person name="Mori M."/>
            <person name="Yoshida Y."/>
            <person name="Ohtoshi R."/>
            <person name="Malay A.D."/>
            <person name="Moran D.A.P."/>
            <person name="Tomita M."/>
            <person name="Numata K."/>
            <person name="Arakawa K."/>
        </authorList>
    </citation>
    <scope>NUCLEOTIDE SEQUENCE</scope>
</reference>
<feature type="transmembrane region" description="Helical" evidence="1">
    <location>
        <begin position="94"/>
        <end position="118"/>
    </location>
</feature>
<accession>A0A8X6U767</accession>
<dbReference type="EMBL" id="BMAW01073560">
    <property type="protein sequence ID" value="GFT88272.1"/>
    <property type="molecule type" value="Genomic_DNA"/>
</dbReference>
<keyword evidence="3" id="KW-1185">Reference proteome</keyword>
<gene>
    <name evidence="2" type="ORF">NPIL_39991</name>
</gene>
<dbReference type="Proteomes" id="UP000887013">
    <property type="component" value="Unassembled WGS sequence"/>
</dbReference>